<organism evidence="2 3">
    <name type="scientific">Paractinoplanes globisporus</name>
    <dbReference type="NCBI Taxonomy" id="113565"/>
    <lineage>
        <taxon>Bacteria</taxon>
        <taxon>Bacillati</taxon>
        <taxon>Actinomycetota</taxon>
        <taxon>Actinomycetes</taxon>
        <taxon>Micromonosporales</taxon>
        <taxon>Micromonosporaceae</taxon>
        <taxon>Paractinoplanes</taxon>
    </lineage>
</organism>
<dbReference type="Pfam" id="PF13302">
    <property type="entry name" value="Acetyltransf_3"/>
    <property type="match status" value="1"/>
</dbReference>
<evidence type="ECO:0000313" key="2">
    <source>
        <dbReference type="EMBL" id="MFF5295190.1"/>
    </source>
</evidence>
<evidence type="ECO:0000259" key="1">
    <source>
        <dbReference type="PROSITE" id="PS51186"/>
    </source>
</evidence>
<dbReference type="SUPFAM" id="SSF55729">
    <property type="entry name" value="Acyl-CoA N-acyltransferases (Nat)"/>
    <property type="match status" value="1"/>
</dbReference>
<accession>A0ABW6WPR1</accession>
<comment type="caution">
    <text evidence="2">The sequence shown here is derived from an EMBL/GenBank/DDBJ whole genome shotgun (WGS) entry which is preliminary data.</text>
</comment>
<dbReference type="CDD" id="cd04301">
    <property type="entry name" value="NAT_SF"/>
    <property type="match status" value="1"/>
</dbReference>
<evidence type="ECO:0000313" key="3">
    <source>
        <dbReference type="Proteomes" id="UP001602245"/>
    </source>
</evidence>
<dbReference type="EMBL" id="JBIAZU010000007">
    <property type="protein sequence ID" value="MFF5295190.1"/>
    <property type="molecule type" value="Genomic_DNA"/>
</dbReference>
<name>A0ABW6WPR1_9ACTN</name>
<sequence>MITLRTPPRLVPPTAAVRVSFLTGEQADCVASGFDTEWLGPASEDFDGYVASCRGVRRRWDVPFSTYWYVAGEHYLGTLVIRHELTPSLLVDGGNIGYHVTPAWRRQGHATRMLAAGLTEARRLGLTRALLTCDPTNEASQKVILANGGQPDETLGNELRYWMDLRSGRG</sequence>
<proteinExistence type="predicted"/>
<dbReference type="InterPro" id="IPR000182">
    <property type="entry name" value="GNAT_dom"/>
</dbReference>
<dbReference type="PANTHER" id="PTHR39173">
    <property type="entry name" value="ACETYLTRANSFERASE"/>
    <property type="match status" value="1"/>
</dbReference>
<dbReference type="Gene3D" id="3.40.630.30">
    <property type="match status" value="1"/>
</dbReference>
<gene>
    <name evidence="2" type="ORF">ACFY35_37615</name>
</gene>
<reference evidence="2 3" key="1">
    <citation type="submission" date="2024-10" db="EMBL/GenBank/DDBJ databases">
        <title>The Natural Products Discovery Center: Release of the First 8490 Sequenced Strains for Exploring Actinobacteria Biosynthetic Diversity.</title>
        <authorList>
            <person name="Kalkreuter E."/>
            <person name="Kautsar S.A."/>
            <person name="Yang D."/>
            <person name="Bader C.D."/>
            <person name="Teijaro C.N."/>
            <person name="Fluegel L."/>
            <person name="Davis C.M."/>
            <person name="Simpson J.R."/>
            <person name="Lauterbach L."/>
            <person name="Steele A.D."/>
            <person name="Gui C."/>
            <person name="Meng S."/>
            <person name="Li G."/>
            <person name="Viehrig K."/>
            <person name="Ye F."/>
            <person name="Su P."/>
            <person name="Kiefer A.F."/>
            <person name="Nichols A."/>
            <person name="Cepeda A.J."/>
            <person name="Yan W."/>
            <person name="Fan B."/>
            <person name="Jiang Y."/>
            <person name="Adhikari A."/>
            <person name="Zheng C.-J."/>
            <person name="Schuster L."/>
            <person name="Cowan T.M."/>
            <person name="Smanski M.J."/>
            <person name="Chevrette M.G."/>
            <person name="De Carvalho L.P.S."/>
            <person name="Shen B."/>
        </authorList>
    </citation>
    <scope>NUCLEOTIDE SEQUENCE [LARGE SCALE GENOMIC DNA]</scope>
    <source>
        <strain evidence="2 3">NPDC000087</strain>
    </source>
</reference>
<protein>
    <submittedName>
        <fullName evidence="2">GNAT family N-acetyltransferase</fullName>
    </submittedName>
</protein>
<dbReference type="Proteomes" id="UP001602245">
    <property type="component" value="Unassembled WGS sequence"/>
</dbReference>
<keyword evidence="3" id="KW-1185">Reference proteome</keyword>
<dbReference type="PROSITE" id="PS51186">
    <property type="entry name" value="GNAT"/>
    <property type="match status" value="1"/>
</dbReference>
<dbReference type="RefSeq" id="WP_020511088.1">
    <property type="nucleotide sequence ID" value="NZ_JBIAZU010000007.1"/>
</dbReference>
<feature type="domain" description="N-acetyltransferase" evidence="1">
    <location>
        <begin position="17"/>
        <end position="168"/>
    </location>
</feature>
<dbReference type="InterPro" id="IPR016181">
    <property type="entry name" value="Acyl_CoA_acyltransferase"/>
</dbReference>
<dbReference type="PANTHER" id="PTHR39173:SF1">
    <property type="entry name" value="ACETYLTRANSFERASE"/>
    <property type="match status" value="1"/>
</dbReference>